<dbReference type="GO" id="GO:0006633">
    <property type="term" value="P:fatty acid biosynthetic process"/>
    <property type="evidence" value="ECO:0007669"/>
    <property type="project" value="InterPro"/>
</dbReference>
<evidence type="ECO:0000256" key="5">
    <source>
        <dbReference type="ARBA" id="ARBA00023002"/>
    </source>
</evidence>
<dbReference type="Pfam" id="PF14765">
    <property type="entry name" value="PS-DH"/>
    <property type="match status" value="1"/>
</dbReference>
<feature type="domain" description="Ketosynthase family 3 (KS3)" evidence="9">
    <location>
        <begin position="29"/>
        <end position="458"/>
    </location>
</feature>
<evidence type="ECO:0000259" key="10">
    <source>
        <dbReference type="PROSITE" id="PS52019"/>
    </source>
</evidence>
<dbReference type="InterPro" id="IPR014031">
    <property type="entry name" value="Ketoacyl_synth_C"/>
</dbReference>
<dbReference type="Proteomes" id="UP001392437">
    <property type="component" value="Unassembled WGS sequence"/>
</dbReference>
<evidence type="ECO:0000256" key="4">
    <source>
        <dbReference type="ARBA" id="ARBA00022857"/>
    </source>
</evidence>
<dbReference type="Pfam" id="PF00698">
    <property type="entry name" value="Acyl_transf_1"/>
    <property type="match status" value="1"/>
</dbReference>
<dbReference type="InterPro" id="IPR016035">
    <property type="entry name" value="Acyl_Trfase/lysoPLipase"/>
</dbReference>
<keyword evidence="2" id="KW-0597">Phosphoprotein</keyword>
<dbReference type="InterPro" id="IPR009081">
    <property type="entry name" value="PP-bd_ACP"/>
</dbReference>
<dbReference type="InterPro" id="IPR036736">
    <property type="entry name" value="ACP-like_sf"/>
</dbReference>
<dbReference type="GO" id="GO:0044550">
    <property type="term" value="P:secondary metabolite biosynthetic process"/>
    <property type="evidence" value="ECO:0007669"/>
    <property type="project" value="TreeGrafter"/>
</dbReference>
<dbReference type="InterPro" id="IPR020841">
    <property type="entry name" value="PKS_Beta-ketoAc_synthase_dom"/>
</dbReference>
<feature type="region of interest" description="C-terminal hotdog fold" evidence="7">
    <location>
        <begin position="1118"/>
        <end position="1274"/>
    </location>
</feature>
<dbReference type="EMBL" id="JAQQWP010000001">
    <property type="protein sequence ID" value="KAK8132046.1"/>
    <property type="molecule type" value="Genomic_DNA"/>
</dbReference>
<feature type="domain" description="PKS/mFAS DH" evidence="10">
    <location>
        <begin position="974"/>
        <end position="1274"/>
    </location>
</feature>
<dbReference type="InterPro" id="IPR050091">
    <property type="entry name" value="PKS_NRPS_Biosynth_Enz"/>
</dbReference>
<dbReference type="CDD" id="cd00833">
    <property type="entry name" value="PKS"/>
    <property type="match status" value="1"/>
</dbReference>
<organism evidence="11 12">
    <name type="scientific">Apiospora kogelbergensis</name>
    <dbReference type="NCBI Taxonomy" id="1337665"/>
    <lineage>
        <taxon>Eukaryota</taxon>
        <taxon>Fungi</taxon>
        <taxon>Dikarya</taxon>
        <taxon>Ascomycota</taxon>
        <taxon>Pezizomycotina</taxon>
        <taxon>Sordariomycetes</taxon>
        <taxon>Xylariomycetidae</taxon>
        <taxon>Amphisphaeriales</taxon>
        <taxon>Apiosporaceae</taxon>
        <taxon>Apiospora</taxon>
    </lineage>
</organism>
<dbReference type="Gene3D" id="3.40.366.10">
    <property type="entry name" value="Malonyl-Coenzyme A Acyl Carrier Protein, domain 2"/>
    <property type="match status" value="1"/>
</dbReference>
<dbReference type="InterPro" id="IPR049551">
    <property type="entry name" value="PKS_DH_C"/>
</dbReference>
<evidence type="ECO:0000313" key="11">
    <source>
        <dbReference type="EMBL" id="KAK8132046.1"/>
    </source>
</evidence>
<dbReference type="InterPro" id="IPR049900">
    <property type="entry name" value="PKS_mFAS_DH"/>
</dbReference>
<dbReference type="InterPro" id="IPR001227">
    <property type="entry name" value="Ac_transferase_dom_sf"/>
</dbReference>
<evidence type="ECO:0000256" key="1">
    <source>
        <dbReference type="ARBA" id="ARBA00022450"/>
    </source>
</evidence>
<dbReference type="CDD" id="cd05274">
    <property type="entry name" value="KR_FAS_SDR_x"/>
    <property type="match status" value="1"/>
</dbReference>
<dbReference type="SMART" id="SM00825">
    <property type="entry name" value="PKS_KS"/>
    <property type="match status" value="1"/>
</dbReference>
<evidence type="ECO:0000256" key="2">
    <source>
        <dbReference type="ARBA" id="ARBA00022553"/>
    </source>
</evidence>
<dbReference type="SUPFAM" id="SSF55048">
    <property type="entry name" value="Probable ACP-binding domain of malonyl-CoA ACP transacylase"/>
    <property type="match status" value="1"/>
</dbReference>
<dbReference type="InterPro" id="IPR057326">
    <property type="entry name" value="KR_dom"/>
</dbReference>
<dbReference type="PROSITE" id="PS50075">
    <property type="entry name" value="CARRIER"/>
    <property type="match status" value="1"/>
</dbReference>
<evidence type="ECO:0000256" key="6">
    <source>
        <dbReference type="ARBA" id="ARBA00023268"/>
    </source>
</evidence>
<dbReference type="SMART" id="SM00826">
    <property type="entry name" value="PKS_DH"/>
    <property type="match status" value="1"/>
</dbReference>
<evidence type="ECO:0000259" key="9">
    <source>
        <dbReference type="PROSITE" id="PS52004"/>
    </source>
</evidence>
<dbReference type="SUPFAM" id="SSF52151">
    <property type="entry name" value="FabD/lysophospholipase-like"/>
    <property type="match status" value="1"/>
</dbReference>
<dbReference type="PROSITE" id="PS52019">
    <property type="entry name" value="PKS_MFAS_DH"/>
    <property type="match status" value="1"/>
</dbReference>
<dbReference type="Gene3D" id="3.10.129.110">
    <property type="entry name" value="Polyketide synthase dehydratase"/>
    <property type="match status" value="1"/>
</dbReference>
<name>A0AAW0RB91_9PEZI</name>
<dbReference type="InterPro" id="IPR013968">
    <property type="entry name" value="PKS_KR"/>
</dbReference>
<dbReference type="Pfam" id="PF08659">
    <property type="entry name" value="KR"/>
    <property type="match status" value="1"/>
</dbReference>
<proteinExistence type="predicted"/>
<dbReference type="InterPro" id="IPR018201">
    <property type="entry name" value="Ketoacyl_synth_AS"/>
</dbReference>
<dbReference type="InterPro" id="IPR014043">
    <property type="entry name" value="Acyl_transferase_dom"/>
</dbReference>
<dbReference type="SMART" id="SM00827">
    <property type="entry name" value="PKS_AT"/>
    <property type="match status" value="1"/>
</dbReference>
<evidence type="ECO:0000256" key="7">
    <source>
        <dbReference type="PROSITE-ProRule" id="PRU01363"/>
    </source>
</evidence>
<dbReference type="PANTHER" id="PTHR43775">
    <property type="entry name" value="FATTY ACID SYNTHASE"/>
    <property type="match status" value="1"/>
</dbReference>
<keyword evidence="1" id="KW-0596">Phosphopantetheine</keyword>
<dbReference type="Pfam" id="PF00109">
    <property type="entry name" value="ketoacyl-synt"/>
    <property type="match status" value="1"/>
</dbReference>
<dbReference type="SUPFAM" id="SSF51735">
    <property type="entry name" value="NAD(P)-binding Rossmann-fold domains"/>
    <property type="match status" value="1"/>
</dbReference>
<dbReference type="InterPro" id="IPR036291">
    <property type="entry name" value="NAD(P)-bd_dom_sf"/>
</dbReference>
<dbReference type="Gene3D" id="1.10.1200.10">
    <property type="entry name" value="ACP-like"/>
    <property type="match status" value="1"/>
</dbReference>
<evidence type="ECO:0000313" key="12">
    <source>
        <dbReference type="Proteomes" id="UP001392437"/>
    </source>
</evidence>
<dbReference type="Gene3D" id="3.40.47.10">
    <property type="match status" value="1"/>
</dbReference>
<accession>A0AAW0RB91</accession>
<evidence type="ECO:0000256" key="3">
    <source>
        <dbReference type="ARBA" id="ARBA00022679"/>
    </source>
</evidence>
<dbReference type="InterPro" id="IPR016039">
    <property type="entry name" value="Thiolase-like"/>
</dbReference>
<gene>
    <name evidence="11" type="ORF">PG999_000219</name>
</gene>
<keyword evidence="5" id="KW-0560">Oxidoreductase</keyword>
<dbReference type="InterPro" id="IPR014030">
    <property type="entry name" value="Ketoacyl_synth_N"/>
</dbReference>
<dbReference type="InterPro" id="IPR049552">
    <property type="entry name" value="PKS_DH_N"/>
</dbReference>
<dbReference type="Pfam" id="PF21089">
    <property type="entry name" value="PKS_DH_N"/>
    <property type="match status" value="1"/>
</dbReference>
<feature type="domain" description="Carrier" evidence="8">
    <location>
        <begin position="2114"/>
        <end position="2193"/>
    </location>
</feature>
<dbReference type="InterPro" id="IPR016036">
    <property type="entry name" value="Malonyl_transacylase_ACP-bd"/>
</dbReference>
<dbReference type="InterPro" id="IPR032821">
    <property type="entry name" value="PKS_assoc"/>
</dbReference>
<feature type="active site" description="Proton donor; for dehydratase activity" evidence="7">
    <location>
        <position position="1182"/>
    </location>
</feature>
<dbReference type="GO" id="GO:0016491">
    <property type="term" value="F:oxidoreductase activity"/>
    <property type="evidence" value="ECO:0007669"/>
    <property type="project" value="UniProtKB-KW"/>
</dbReference>
<keyword evidence="4" id="KW-0521">NADP</keyword>
<evidence type="ECO:0000259" key="8">
    <source>
        <dbReference type="PROSITE" id="PS50075"/>
    </source>
</evidence>
<reference evidence="11 12" key="1">
    <citation type="submission" date="2023-01" db="EMBL/GenBank/DDBJ databases">
        <title>Analysis of 21 Apiospora genomes using comparative genomics revels a genus with tremendous synthesis potential of carbohydrate active enzymes and secondary metabolites.</title>
        <authorList>
            <person name="Sorensen T."/>
        </authorList>
    </citation>
    <scope>NUCLEOTIDE SEQUENCE [LARGE SCALE GENOMIC DNA]</scope>
    <source>
        <strain evidence="11 12">CBS 117206</strain>
    </source>
</reference>
<dbReference type="PROSITE" id="PS52004">
    <property type="entry name" value="KS3_2"/>
    <property type="match status" value="1"/>
</dbReference>
<dbReference type="GO" id="GO:0004315">
    <property type="term" value="F:3-oxoacyl-[acyl-carrier-protein] synthase activity"/>
    <property type="evidence" value="ECO:0007669"/>
    <property type="project" value="InterPro"/>
</dbReference>
<dbReference type="Gene3D" id="3.40.50.720">
    <property type="entry name" value="NAD(P)-binding Rossmann-like Domain"/>
    <property type="match status" value="2"/>
</dbReference>
<dbReference type="SMART" id="SM00822">
    <property type="entry name" value="PKS_KR"/>
    <property type="match status" value="1"/>
</dbReference>
<keyword evidence="6" id="KW-0511">Multifunctional enzyme</keyword>
<keyword evidence="12" id="KW-1185">Reference proteome</keyword>
<keyword evidence="3" id="KW-0808">Transferase</keyword>
<comment type="caution">
    <text evidence="11">The sequence shown here is derived from an EMBL/GenBank/DDBJ whole genome shotgun (WGS) entry which is preliminary data.</text>
</comment>
<feature type="active site" description="Proton acceptor; for dehydratase activity" evidence="7">
    <location>
        <position position="1006"/>
    </location>
</feature>
<dbReference type="PROSITE" id="PS00606">
    <property type="entry name" value="KS3_1"/>
    <property type="match status" value="1"/>
</dbReference>
<feature type="region of interest" description="N-terminal hotdog fold" evidence="7">
    <location>
        <begin position="974"/>
        <end position="1104"/>
    </location>
</feature>
<dbReference type="Pfam" id="PF02801">
    <property type="entry name" value="Ketoacyl-synt_C"/>
    <property type="match status" value="1"/>
</dbReference>
<dbReference type="InterPro" id="IPR020807">
    <property type="entry name" value="PKS_DH"/>
</dbReference>
<sequence length="2199" mass="238820">MPFVEDKNEGLEPIAIVGMGMYQHSLQESGSAADIREACRLPGSIDTAAKFWDTLREKRSVRTPKVPSNRFNIDAHYHPDNARPGSYSSLGGYFLDGDPVDFDPTFFNMTPVEAQWLDPQQRKMLEVCYEVFENAGLRLEDLAGTNTGVYAASFTSDYQQMSIWERDFRHNYAATGVDPGIISNRINNAFDLNGPSCLINTACSSALYAIHNACHALRTRDCDASIACGTNLIMMVDQQMNTAKLGVLSPTSECHTFDESADGYGRAEAAGALYLKRLSDAVRDRDVIRGVIRTSAVNTNGKVEGMGITFPNALGQERVLRQAYERAGLDPNQTAYLECHGTGTPTGDPIEARAVARGMNDTRSKEKPLILGAAKANIGHSEAASGIFATMKAALMTEKAEIPGVYGFKKLNPNIKEKEWNVEIAKDLTPWPADFDVRRSSVSSFGYGGTNAHLVVEAVESMVPFYNGQGETKEAANYTYDPESLDRPFLLTMSAHDQKTLLRNIKAHQDVANDYYIPDLAYTLNERRTRFSGARGYTVVWPGKESKALSPEHFTFGSKTLPPKGAQLDVGFVLTGQGAQWARMGYEAMEQFPLFGETIEALDRVLLRAIEPSSRPAWSLRDVLKAPAESSTIGQPDVSQPACTAIQIAIIDLFVSWGITPAVAVGHSSGEIAAAYATGRISAPEAILASYFRGRAVAQAAPAGTMLAVGLGAGEVQDYIDFLQPEVAGRVAIACENSPDSTTLSGLSEDILALQKILTEGGIFARQLKTGKAYHSSQMATVAPLYEELYVAAHANLKESDFSWRQPDAIMVSSVTGSKVEESELSISYWCENLRNRVRFDTAVHSLAQNSELASVKVLLEIGPHTALKGPIEQTIAKNSFDLQYVGSLVRGKNAAASLLNAAGELFLRGYDVQFDAINRMATGSRPIIAAKGGSNSQGHCLVGLPPYQWNYERRHWYEPRAIAELRTSKQPRHDVLGRRIAGLSDRAPTWKNTLRQRDVAWFAHHTLGTDVVFPAAGHVSLAVEALLQQLDLEPREAGGVRLADIDIRKALIVPESDDGIEVHTRLEAHEADDWYTFAVESISASGAWTRHSSGKIRAQPAREKAYLECPYQPSQLHQRVSPKRCYRSLNRVGFRYGASFQTMTQSVRANGKDRWAASGIKVHTRQTEDESRYMLHPSTIDGCLHVVIMAAHKGLHKEMPWGVIPLRIEDMSIAFPDATAGDLEADASCCAWVDEDANSSRHFWGHAQLRSPSNCLMEIHNLKMVAYEAAVPLSAVEAAPREPYSVVTWKESEVAQVRLQPGHGGNGGKVAVLGNENGSELADAMGGSLLPLASCTIGHMANFDGIVIDDANGSVLAQSTEESWASLQRVLLRTGKPMAWVTRGANQGECVDSGLPQGFLRAVRSEAPTTKIALVDADRGASTTTVASLVRNELVALEAPRGEADDGRADVEFWLTEDARLLVPRLVPHQDLNRLDQDLEYETAIMSANEGYSSQVVDDRLVWERAPKVEDLGSLDVEVRVKLAEFTKGDLAANAERVGARLVIGTVVRAGSELDEAALKGRAVAAYVDRRPGDFLNTRTVTSAFAVLGDDFASETVNTLASLSPIAKAVDALAWTSGKDLGGQRVVILSEAAAHHGSPLWSFQDALAKLGARLCFDVSAVDDGTSRSVIRRLVSMADIVVVAGAPNAEAVQDAWRAMPAQSTFAFSASVSVEMYSHLDVRPFARGVTLRARATEPKLVLEASASLLKGSSDFHRSAGTVFNVQELSESIELAKKRIPTPSDSNILQIRYGESKVQTRKSAAQHVQFSPDAAYLLAGCLGGLGRSLTTWMLERGCRNFVFLSRSGATKPEAQDVVDCIEAAGARAQVHSADASDEAAVAEVVRRVSAETPIRGVVHAAMVLRDGLYENMAWADYQAALRPKLQGARALDRALGDTPLDFFLMTSSISAVLGNPGQANYCAANSYLDFLALSRRRRGLAACSVALPMVEDVGVVAENAAVAEALARKMPFGINEKEMLAGFEAAMLHGRPVAGEQHKEQLGDVQLVLGLEPEAMLRAMEEDELDPSDSFWYRDMRMASVRATLEAKRKERGAGAGWDGAARSFTSTLECMPEDEMLQALGLHIVKRAARILGLEAETFKLEGMSVANHGVDSMIGVELQRWLFTEFGLKISVTTLSDPVTTFASLARSAAEHVGLVRHE</sequence>
<dbReference type="Pfam" id="PF16197">
    <property type="entry name" value="KAsynt_C_assoc"/>
    <property type="match status" value="1"/>
</dbReference>
<dbReference type="PANTHER" id="PTHR43775:SF50">
    <property type="entry name" value="HIGHLY REDUCING POLYKETIDE SYNTHASE SRDA"/>
    <property type="match status" value="1"/>
</dbReference>
<dbReference type="SUPFAM" id="SSF47336">
    <property type="entry name" value="ACP-like"/>
    <property type="match status" value="1"/>
</dbReference>
<protein>
    <submittedName>
        <fullName evidence="11">Lovastatin nonaketide synthase</fullName>
    </submittedName>
</protein>
<dbReference type="SUPFAM" id="SSF53901">
    <property type="entry name" value="Thiolase-like"/>
    <property type="match status" value="1"/>
</dbReference>
<dbReference type="GO" id="GO:0004312">
    <property type="term" value="F:fatty acid synthase activity"/>
    <property type="evidence" value="ECO:0007669"/>
    <property type="project" value="TreeGrafter"/>
</dbReference>
<dbReference type="InterPro" id="IPR042104">
    <property type="entry name" value="PKS_dehydratase_sf"/>
</dbReference>